<dbReference type="EMBL" id="RPFZ01000001">
    <property type="protein sequence ID" value="RPF72866.1"/>
    <property type="molecule type" value="Genomic_DNA"/>
</dbReference>
<dbReference type="OrthoDB" id="8828485at2"/>
<evidence type="ECO:0000256" key="3">
    <source>
        <dbReference type="ARBA" id="ARBA00004613"/>
    </source>
</evidence>
<dbReference type="SUPFAM" id="SSF56024">
    <property type="entry name" value="Phospholipase D/nuclease"/>
    <property type="match status" value="2"/>
</dbReference>
<evidence type="ECO:0000259" key="10">
    <source>
        <dbReference type="PROSITE" id="PS50035"/>
    </source>
</evidence>
<evidence type="ECO:0000256" key="5">
    <source>
        <dbReference type="ARBA" id="ARBA00022525"/>
    </source>
</evidence>
<evidence type="ECO:0000256" key="9">
    <source>
        <dbReference type="ARBA" id="ARBA00029594"/>
    </source>
</evidence>
<evidence type="ECO:0000256" key="8">
    <source>
        <dbReference type="ARBA" id="ARBA00023098"/>
    </source>
</evidence>
<name>A0A3N5CWZ7_9SPHN</name>
<dbReference type="CDD" id="cd09143">
    <property type="entry name" value="PLDc_vPLD1_2_like_bac_2"/>
    <property type="match status" value="1"/>
</dbReference>
<organism evidence="11 12">
    <name type="scientific">Aurantiacibacter spongiae</name>
    <dbReference type="NCBI Taxonomy" id="2488860"/>
    <lineage>
        <taxon>Bacteria</taxon>
        <taxon>Pseudomonadati</taxon>
        <taxon>Pseudomonadota</taxon>
        <taxon>Alphaproteobacteria</taxon>
        <taxon>Sphingomonadales</taxon>
        <taxon>Erythrobacteraceae</taxon>
        <taxon>Aurantiacibacter</taxon>
    </lineage>
</organism>
<proteinExistence type="predicted"/>
<dbReference type="PANTHER" id="PTHR18896">
    <property type="entry name" value="PHOSPHOLIPASE D"/>
    <property type="match status" value="1"/>
</dbReference>
<comment type="function">
    <text evidence="2">Could be a virulence factor.</text>
</comment>
<comment type="caution">
    <text evidence="11">The sequence shown here is derived from an EMBL/GenBank/DDBJ whole genome shotgun (WGS) entry which is preliminary data.</text>
</comment>
<evidence type="ECO:0000256" key="1">
    <source>
        <dbReference type="ARBA" id="ARBA00000798"/>
    </source>
</evidence>
<keyword evidence="5" id="KW-0964">Secreted</keyword>
<keyword evidence="8" id="KW-0443">Lipid metabolism</keyword>
<sequence length="473" mass="54662">MLKARQRILLIGWDFDTRIHLKRGRRWWQKAWRREYPSRLGSFIVWLTNHRPDLEIRILKWGFGMFSLAARGSMAADLLRWWPHRRIDFKFDTAHPMGCSHHQKIVIIDDNFAVCGGIDMTARRWDTREHIEHDDRRRGPNGNLYQPWHDVTMMMEGDVAGELESLGRARWVRAGGDPLTPSAQTDHSAWPEKLVPHFEDVEIGIARTRAAYDGDDKVDEIEDLFLRHIAGAERFVYAESQYFASRSICEAIAARLEEDDPPEFVIVHPISADGWLESQAMDPARAQLVNALRALDTHDRFHIYVPYTGETPIYVHAKLTIVDDRILRVGSANINNRSMGLDSECDVFIDCARPGNGHCGPTIRRIRHSMLAEHLGLYEQDIGLLLDRHGSMAALIAAEGNRKRRHLRPFHPDESSEVATDLALREVFDPEEPEEMFEMRDRKSGLFRKGTLLAKARARFRRQRRRLMGKTDE</sequence>
<dbReference type="Proteomes" id="UP000275232">
    <property type="component" value="Unassembled WGS sequence"/>
</dbReference>
<feature type="domain" description="PLD phosphodiesterase" evidence="10">
    <location>
        <begin position="97"/>
        <end position="124"/>
    </location>
</feature>
<dbReference type="PANTHER" id="PTHR18896:SF76">
    <property type="entry name" value="PHOSPHOLIPASE"/>
    <property type="match status" value="1"/>
</dbReference>
<keyword evidence="6" id="KW-0677">Repeat</keyword>
<dbReference type="PROSITE" id="PS50035">
    <property type="entry name" value="PLD"/>
    <property type="match status" value="2"/>
</dbReference>
<comment type="subcellular location">
    <subcellularLocation>
        <location evidence="3">Secreted</location>
    </subcellularLocation>
</comment>
<dbReference type="Pfam" id="PF00614">
    <property type="entry name" value="PLDc"/>
    <property type="match status" value="1"/>
</dbReference>
<keyword evidence="12" id="KW-1185">Reference proteome</keyword>
<dbReference type="GO" id="GO:0005576">
    <property type="term" value="C:extracellular region"/>
    <property type="evidence" value="ECO:0007669"/>
    <property type="project" value="UniProtKB-SubCell"/>
</dbReference>
<dbReference type="GO" id="GO:0004630">
    <property type="term" value="F:phospholipase D activity"/>
    <property type="evidence" value="ECO:0007669"/>
    <property type="project" value="UniProtKB-EC"/>
</dbReference>
<evidence type="ECO:0000313" key="11">
    <source>
        <dbReference type="EMBL" id="RPF72866.1"/>
    </source>
</evidence>
<evidence type="ECO:0000256" key="4">
    <source>
        <dbReference type="ARBA" id="ARBA00018392"/>
    </source>
</evidence>
<dbReference type="SMART" id="SM00155">
    <property type="entry name" value="PLDc"/>
    <property type="match status" value="2"/>
</dbReference>
<evidence type="ECO:0000256" key="2">
    <source>
        <dbReference type="ARBA" id="ARBA00003145"/>
    </source>
</evidence>
<dbReference type="InterPro" id="IPR001736">
    <property type="entry name" value="PLipase_D/transphosphatidylase"/>
</dbReference>
<evidence type="ECO:0000256" key="6">
    <source>
        <dbReference type="ARBA" id="ARBA00022737"/>
    </source>
</evidence>
<dbReference type="CDD" id="cd09140">
    <property type="entry name" value="PLDc_vPLD1_2_like_bac_1"/>
    <property type="match status" value="1"/>
</dbReference>
<accession>A0A3N5CWZ7</accession>
<dbReference type="Gene3D" id="3.30.870.10">
    <property type="entry name" value="Endonuclease Chain A"/>
    <property type="match status" value="2"/>
</dbReference>
<feature type="domain" description="PLD phosphodiesterase" evidence="10">
    <location>
        <begin position="311"/>
        <end position="338"/>
    </location>
</feature>
<protein>
    <recommendedName>
        <fullName evidence="4">Phospholipase D</fullName>
    </recommendedName>
    <alternativeName>
        <fullName evidence="9">Choline phosphatase</fullName>
    </alternativeName>
</protein>
<comment type="catalytic activity">
    <reaction evidence="1">
        <text>a 1,2-diacyl-sn-glycero-3-phosphocholine + H2O = a 1,2-diacyl-sn-glycero-3-phosphate + choline + H(+)</text>
        <dbReference type="Rhea" id="RHEA:14445"/>
        <dbReference type="ChEBI" id="CHEBI:15354"/>
        <dbReference type="ChEBI" id="CHEBI:15377"/>
        <dbReference type="ChEBI" id="CHEBI:15378"/>
        <dbReference type="ChEBI" id="CHEBI:57643"/>
        <dbReference type="ChEBI" id="CHEBI:58608"/>
        <dbReference type="EC" id="3.1.4.4"/>
    </reaction>
</comment>
<dbReference type="AlphaFoldDB" id="A0A3N5CWZ7"/>
<keyword evidence="7" id="KW-0378">Hydrolase</keyword>
<evidence type="ECO:0000256" key="7">
    <source>
        <dbReference type="ARBA" id="ARBA00022801"/>
    </source>
</evidence>
<dbReference type="InterPro" id="IPR025202">
    <property type="entry name" value="PLD-like_dom"/>
</dbReference>
<dbReference type="GO" id="GO:0009395">
    <property type="term" value="P:phospholipid catabolic process"/>
    <property type="evidence" value="ECO:0007669"/>
    <property type="project" value="TreeGrafter"/>
</dbReference>
<dbReference type="InterPro" id="IPR015679">
    <property type="entry name" value="PLipase_D_fam"/>
</dbReference>
<gene>
    <name evidence="11" type="ORF">EG799_13615</name>
</gene>
<dbReference type="Pfam" id="PF13091">
    <property type="entry name" value="PLDc_2"/>
    <property type="match status" value="1"/>
</dbReference>
<evidence type="ECO:0000313" key="12">
    <source>
        <dbReference type="Proteomes" id="UP000275232"/>
    </source>
</evidence>
<reference evidence="11 12" key="1">
    <citation type="submission" date="2018-11" db="EMBL/GenBank/DDBJ databases">
        <title>Erythrobacter spongiae sp. nov., isolated from a marine sponge.</title>
        <authorList>
            <person name="Zhuang L."/>
            <person name="Luo L."/>
        </authorList>
    </citation>
    <scope>NUCLEOTIDE SEQUENCE [LARGE SCALE GENOMIC DNA]</scope>
    <source>
        <strain evidence="11 12">HN-E23</strain>
    </source>
</reference>